<proteinExistence type="predicted"/>
<sequence length="208" mass="24374">MGMKLVDAALMLEGNIILCDTDILFVRPFHSAFVFPSEDVDVIHLKDYADSYCWKPWQTMRYSLPHRFNAGMMMIRRRFFELEGMERLVRTIETSYGYSANRSYQWFVEQTCWAALAGKLRTYRWKPKQMRVISKHDRYNQDFVAGHFVGSVRHLLAAYRDEAQRWGYGDGSPSVQIELERAEPYSISNFAINRLQNRLSSASAKLFT</sequence>
<keyword evidence="1" id="KW-0808">Transferase</keyword>
<reference evidence="1" key="1">
    <citation type="submission" date="2022-08" db="EMBL/GenBank/DDBJ databases">
        <title>Microvirga terrae sp. nov., isolated from soil.</title>
        <authorList>
            <person name="Kim K.H."/>
            <person name="Seo Y.L."/>
            <person name="Kim J.M."/>
            <person name="Lee J.K."/>
            <person name="Han D.M."/>
            <person name="Jeon C.O."/>
        </authorList>
    </citation>
    <scope>NUCLEOTIDE SEQUENCE</scope>
    <source>
        <strain evidence="1">R24</strain>
    </source>
</reference>
<dbReference type="GO" id="GO:0016740">
    <property type="term" value="F:transferase activity"/>
    <property type="evidence" value="ECO:0007669"/>
    <property type="project" value="UniProtKB-KW"/>
</dbReference>
<evidence type="ECO:0000313" key="2">
    <source>
        <dbReference type="Proteomes" id="UP001017257"/>
    </source>
</evidence>
<name>A0ABY5RMI1_9HYPH</name>
<dbReference type="EMBL" id="CP102845">
    <property type="protein sequence ID" value="UVF18405.1"/>
    <property type="molecule type" value="Genomic_DNA"/>
</dbReference>
<organism evidence="1 2">
    <name type="scientific">Microvirga terrae</name>
    <dbReference type="NCBI Taxonomy" id="2740529"/>
    <lineage>
        <taxon>Bacteria</taxon>
        <taxon>Pseudomonadati</taxon>
        <taxon>Pseudomonadota</taxon>
        <taxon>Alphaproteobacteria</taxon>
        <taxon>Hyphomicrobiales</taxon>
        <taxon>Methylobacteriaceae</taxon>
        <taxon>Microvirga</taxon>
    </lineage>
</organism>
<evidence type="ECO:0000313" key="1">
    <source>
        <dbReference type="EMBL" id="UVF18405.1"/>
    </source>
</evidence>
<dbReference type="Proteomes" id="UP001017257">
    <property type="component" value="Chromosome"/>
</dbReference>
<protein>
    <submittedName>
        <fullName evidence="1">Nucleotide-diphospho-sugar transferase</fullName>
    </submittedName>
</protein>
<keyword evidence="2" id="KW-1185">Reference proteome</keyword>
<accession>A0ABY5RMI1</accession>
<gene>
    <name evidence="1" type="ORF">HPT29_018100</name>
</gene>
<dbReference type="RefSeq" id="WP_173947177.1">
    <property type="nucleotide sequence ID" value="NZ_CP102845.1"/>
</dbReference>